<sequence>MQLLSEDAEKLIEEGNVIVNEIEINQSSELILKGDQFVSTATEKLEEINHLRVNLPRRGISKEFSTKFKTLQQQFEVNKNGLIEIRTNLTSKTVLLGSQIDRINGIKEIAQSDGEEIYEAASILKIKKKGTFKLVALEGNLPVFELSPLQKLKMPLGVNLTTEHIEVLLTKLEEIENTPFFRDLGDRFKTLKIAEILERIGSWFKRLWEKIFPVLKKIWE</sequence>
<name>X1FWC6_9ZZZZ</name>
<organism evidence="1">
    <name type="scientific">marine sediment metagenome</name>
    <dbReference type="NCBI Taxonomy" id="412755"/>
    <lineage>
        <taxon>unclassified sequences</taxon>
        <taxon>metagenomes</taxon>
        <taxon>ecological metagenomes</taxon>
    </lineage>
</organism>
<accession>X1FWC6</accession>
<feature type="non-terminal residue" evidence="1">
    <location>
        <position position="220"/>
    </location>
</feature>
<protein>
    <submittedName>
        <fullName evidence="1">Uncharacterized protein</fullName>
    </submittedName>
</protein>
<reference evidence="1" key="1">
    <citation type="journal article" date="2014" name="Front. Microbiol.">
        <title>High frequency of phylogenetically diverse reductive dehalogenase-homologous genes in deep subseafloor sedimentary metagenomes.</title>
        <authorList>
            <person name="Kawai M."/>
            <person name="Futagami T."/>
            <person name="Toyoda A."/>
            <person name="Takaki Y."/>
            <person name="Nishi S."/>
            <person name="Hori S."/>
            <person name="Arai W."/>
            <person name="Tsubouchi T."/>
            <person name="Morono Y."/>
            <person name="Uchiyama I."/>
            <person name="Ito T."/>
            <person name="Fujiyama A."/>
            <person name="Inagaki F."/>
            <person name="Takami H."/>
        </authorList>
    </citation>
    <scope>NUCLEOTIDE SEQUENCE</scope>
    <source>
        <strain evidence="1">Expedition CK06-06</strain>
    </source>
</reference>
<comment type="caution">
    <text evidence="1">The sequence shown here is derived from an EMBL/GenBank/DDBJ whole genome shotgun (WGS) entry which is preliminary data.</text>
</comment>
<gene>
    <name evidence="1" type="ORF">S03H2_15469</name>
</gene>
<dbReference type="AlphaFoldDB" id="X1FWC6"/>
<dbReference type="EMBL" id="BARU01007869">
    <property type="protein sequence ID" value="GAH33629.1"/>
    <property type="molecule type" value="Genomic_DNA"/>
</dbReference>
<proteinExistence type="predicted"/>
<evidence type="ECO:0000313" key="1">
    <source>
        <dbReference type="EMBL" id="GAH33629.1"/>
    </source>
</evidence>